<name>A0A382VT07_9ZZZZ</name>
<organism evidence="2">
    <name type="scientific">marine metagenome</name>
    <dbReference type="NCBI Taxonomy" id="408172"/>
    <lineage>
        <taxon>unclassified sequences</taxon>
        <taxon>metagenomes</taxon>
        <taxon>ecological metagenomes</taxon>
    </lineage>
</organism>
<evidence type="ECO:0000313" key="2">
    <source>
        <dbReference type="EMBL" id="SVD49554.1"/>
    </source>
</evidence>
<dbReference type="AlphaFoldDB" id="A0A382VT07"/>
<evidence type="ECO:0000256" key="1">
    <source>
        <dbReference type="SAM" id="MobiDB-lite"/>
    </source>
</evidence>
<feature type="region of interest" description="Disordered" evidence="1">
    <location>
        <begin position="38"/>
        <end position="64"/>
    </location>
</feature>
<reference evidence="2" key="1">
    <citation type="submission" date="2018-05" db="EMBL/GenBank/DDBJ databases">
        <authorList>
            <person name="Lanie J.A."/>
            <person name="Ng W.-L."/>
            <person name="Kazmierczak K.M."/>
            <person name="Andrzejewski T.M."/>
            <person name="Davidsen T.M."/>
            <person name="Wayne K.J."/>
            <person name="Tettelin H."/>
            <person name="Glass J.I."/>
            <person name="Rusch D."/>
            <person name="Podicherti R."/>
            <person name="Tsui H.-C.T."/>
            <person name="Winkler M.E."/>
        </authorList>
    </citation>
    <scope>NUCLEOTIDE SEQUENCE</scope>
</reference>
<accession>A0A382VT07</accession>
<dbReference type="EMBL" id="UINC01154329">
    <property type="protein sequence ID" value="SVD49554.1"/>
    <property type="molecule type" value="Genomic_DNA"/>
</dbReference>
<feature type="non-terminal residue" evidence="2">
    <location>
        <position position="1"/>
    </location>
</feature>
<protein>
    <submittedName>
        <fullName evidence="2">Uncharacterized protein</fullName>
    </submittedName>
</protein>
<sequence length="64" mass="7246">VRGKIGLVMGKEAFNKIVRRGAGHLADKARREEYERLMRQKKKTPPANEADEVPTMKNELLVGI</sequence>
<proteinExistence type="predicted"/>
<gene>
    <name evidence="2" type="ORF">METZ01_LOCUS402408</name>
</gene>